<dbReference type="PROSITE" id="PS51892">
    <property type="entry name" value="SUBTILASE"/>
    <property type="match status" value="1"/>
</dbReference>
<dbReference type="RefSeq" id="WP_072938357.1">
    <property type="nucleotide sequence ID" value="NZ_FQWO01000001.1"/>
</dbReference>
<dbReference type="AlphaFoldDB" id="A0A1M5ICE5"/>
<dbReference type="GO" id="GO:0006508">
    <property type="term" value="P:proteolysis"/>
    <property type="evidence" value="ECO:0007669"/>
    <property type="project" value="UniProtKB-KW"/>
</dbReference>
<keyword evidence="13" id="KW-1185">Reference proteome</keyword>
<dbReference type="STRING" id="280093.SAMN05443373_101187"/>
<sequence length="537" mass="58965">MKKLCLSFFLLLTTIVFSQQDAWIYFNAKPNSQFYFDSPLEMLSQRALDRRLNQNIGLDTKDIPIDLSYIRHVKSVDGITVMAQSKWLNAIHVRGNPVLINSLKSFPFVDKVEFADASLNQAGKIAKTFKIKKEDKIQDIEISYTYGSSENQLQMLNGRYLHQQNYTGSGKIIAVLDAGFPGVNTTEPFKKLRDNNQILGGYDFVRRNADFYAGDQHGTMVLSSMGGYKENALIGTAPESSYYLFITEDNSSENPVEESLWVEAAEKADSLGVDVINTSLGYFDYDNTAYSYTYNQMNGTTAFMSRGAEIAFSRGMIVVVSAGNEGATANPHIAVPADARSVITVGAVSPTKIKASFSSIGPSFDGRIKPDVMAQGVATVVSDQFGNIVTANGSSFSSPIMAGMIACLWQAFPDKTNRELRDLIVQSADKYNEPNTSYGYGIPDFSLALANGVSGNSLTKKYFTAYPNPTDNLISVYFPEIFNEGKVIIYSLLGKKVLEKSFTSPLGSISLEALGSGIYIYKIETDAFSKSGKIIKN</sequence>
<evidence type="ECO:0000313" key="13">
    <source>
        <dbReference type="Proteomes" id="UP000237771"/>
    </source>
</evidence>
<dbReference type="PANTHER" id="PTHR43806:SF67">
    <property type="entry name" value="EGF-LIKE DOMAIN-CONTAINING PROTEIN"/>
    <property type="match status" value="1"/>
</dbReference>
<dbReference type="InterPro" id="IPR015500">
    <property type="entry name" value="Peptidase_S8_subtilisin-rel"/>
</dbReference>
<evidence type="ECO:0000256" key="7">
    <source>
        <dbReference type="SAM" id="SignalP"/>
    </source>
</evidence>
<evidence type="ECO:0000256" key="3">
    <source>
        <dbReference type="ARBA" id="ARBA00022729"/>
    </source>
</evidence>
<evidence type="ECO:0000256" key="1">
    <source>
        <dbReference type="ARBA" id="ARBA00011073"/>
    </source>
</evidence>
<evidence type="ECO:0000256" key="6">
    <source>
        <dbReference type="PROSITE-ProRule" id="PRU01240"/>
    </source>
</evidence>
<organism evidence="11 12">
    <name type="scientific">Flavobacterium granuli</name>
    <dbReference type="NCBI Taxonomy" id="280093"/>
    <lineage>
        <taxon>Bacteria</taxon>
        <taxon>Pseudomonadati</taxon>
        <taxon>Bacteroidota</taxon>
        <taxon>Flavobacteriia</taxon>
        <taxon>Flavobacteriales</taxon>
        <taxon>Flavobacteriaceae</taxon>
        <taxon>Flavobacterium</taxon>
    </lineage>
</organism>
<evidence type="ECO:0000313" key="11">
    <source>
        <dbReference type="EMBL" id="SHG25942.1"/>
    </source>
</evidence>
<feature type="active site" description="Charge relay system" evidence="6">
    <location>
        <position position="217"/>
    </location>
</feature>
<dbReference type="InterPro" id="IPR036852">
    <property type="entry name" value="Peptidase_S8/S53_dom_sf"/>
</dbReference>
<evidence type="ECO:0000256" key="5">
    <source>
        <dbReference type="ARBA" id="ARBA00022825"/>
    </source>
</evidence>
<dbReference type="GO" id="GO:0004252">
    <property type="term" value="F:serine-type endopeptidase activity"/>
    <property type="evidence" value="ECO:0007669"/>
    <property type="project" value="UniProtKB-UniRule"/>
</dbReference>
<reference evidence="10 13" key="3">
    <citation type="submission" date="2018-03" db="EMBL/GenBank/DDBJ databases">
        <title>Genomic Encyclopedia of Archaeal and Bacterial Type Strains, Phase II (KMG-II): from individual species to whole genera.</title>
        <authorList>
            <person name="Goeker M."/>
        </authorList>
    </citation>
    <scope>NUCLEOTIDE SEQUENCE [LARGE SCALE GENOMIC DNA]</scope>
    <source>
        <strain evidence="10 13">DSM 17797</strain>
    </source>
</reference>
<accession>A0A1M5ICE5</accession>
<evidence type="ECO:0000256" key="2">
    <source>
        <dbReference type="ARBA" id="ARBA00022670"/>
    </source>
</evidence>
<dbReference type="Proteomes" id="UP000184384">
    <property type="component" value="Unassembled WGS sequence"/>
</dbReference>
<dbReference type="InterPro" id="IPR017317">
    <property type="entry name" value="Pept_S8_subtilisin_bacteroid-2"/>
</dbReference>
<dbReference type="InterPro" id="IPR026444">
    <property type="entry name" value="Secre_tail"/>
</dbReference>
<keyword evidence="3 7" id="KW-0732">Signal</keyword>
<dbReference type="SUPFAM" id="SSF52743">
    <property type="entry name" value="Subtilisin-like"/>
    <property type="match status" value="1"/>
</dbReference>
<dbReference type="Proteomes" id="UP000237771">
    <property type="component" value="Unassembled WGS sequence"/>
</dbReference>
<evidence type="ECO:0000313" key="10">
    <source>
        <dbReference type="EMBL" id="PRZ27905.1"/>
    </source>
</evidence>
<dbReference type="NCBIfam" id="TIGR04183">
    <property type="entry name" value="Por_Secre_tail"/>
    <property type="match status" value="1"/>
</dbReference>
<feature type="domain" description="Peptidase S8/S53" evidence="8">
    <location>
        <begin position="168"/>
        <end position="441"/>
    </location>
</feature>
<dbReference type="PANTHER" id="PTHR43806">
    <property type="entry name" value="PEPTIDASE S8"/>
    <property type="match status" value="1"/>
</dbReference>
<feature type="chain" id="PRO_5012160590" evidence="7">
    <location>
        <begin position="19"/>
        <end position="537"/>
    </location>
</feature>
<evidence type="ECO:0000313" key="12">
    <source>
        <dbReference type="Proteomes" id="UP000184384"/>
    </source>
</evidence>
<dbReference type="CDD" id="cd07493">
    <property type="entry name" value="Peptidases_S8_9"/>
    <property type="match status" value="1"/>
</dbReference>
<dbReference type="Gene3D" id="3.40.50.200">
    <property type="entry name" value="Peptidase S8/S53 domain"/>
    <property type="match status" value="1"/>
</dbReference>
<feature type="active site" description="Charge relay system" evidence="6">
    <location>
        <position position="395"/>
    </location>
</feature>
<comment type="similarity">
    <text evidence="1 6">Belongs to the peptidase S8 family.</text>
</comment>
<dbReference type="Pfam" id="PF18962">
    <property type="entry name" value="Por_Secre_tail"/>
    <property type="match status" value="1"/>
</dbReference>
<keyword evidence="2 6" id="KW-0645">Protease</keyword>
<dbReference type="OrthoDB" id="1407599at2"/>
<dbReference type="EMBL" id="PVUB01000001">
    <property type="protein sequence ID" value="PRZ27905.1"/>
    <property type="molecule type" value="Genomic_DNA"/>
</dbReference>
<dbReference type="PIRSF" id="PIRSF037903">
    <property type="entry name" value="Subtilisin_rel_GFO_2223"/>
    <property type="match status" value="1"/>
</dbReference>
<name>A0A1M5ICE5_9FLAO</name>
<evidence type="ECO:0000256" key="4">
    <source>
        <dbReference type="ARBA" id="ARBA00022801"/>
    </source>
</evidence>
<gene>
    <name evidence="10" type="ORF">BC624_101187</name>
    <name evidence="11" type="ORF">SAMN05443373_101187</name>
</gene>
<evidence type="ECO:0000259" key="8">
    <source>
        <dbReference type="Pfam" id="PF00082"/>
    </source>
</evidence>
<feature type="domain" description="Secretion system C-terminal sorting" evidence="9">
    <location>
        <begin position="466"/>
        <end position="535"/>
    </location>
</feature>
<dbReference type="InterPro" id="IPR000209">
    <property type="entry name" value="Peptidase_S8/S53_dom"/>
</dbReference>
<dbReference type="PROSITE" id="PS00136">
    <property type="entry name" value="SUBTILASE_ASP"/>
    <property type="match status" value="1"/>
</dbReference>
<dbReference type="EMBL" id="FQWO01000001">
    <property type="protein sequence ID" value="SHG25942.1"/>
    <property type="molecule type" value="Genomic_DNA"/>
</dbReference>
<evidence type="ECO:0000259" key="9">
    <source>
        <dbReference type="Pfam" id="PF18962"/>
    </source>
</evidence>
<dbReference type="Pfam" id="PF00082">
    <property type="entry name" value="Peptidase_S8"/>
    <property type="match status" value="1"/>
</dbReference>
<keyword evidence="4 6" id="KW-0378">Hydrolase</keyword>
<proteinExistence type="inferred from homology"/>
<dbReference type="InterPro" id="IPR023827">
    <property type="entry name" value="Peptidase_S8_Asp-AS"/>
</dbReference>
<keyword evidence="5 6" id="KW-0720">Serine protease</keyword>
<feature type="active site" description="Charge relay system" evidence="6">
    <location>
        <position position="177"/>
    </location>
</feature>
<reference evidence="12" key="1">
    <citation type="submission" date="2016-11" db="EMBL/GenBank/DDBJ databases">
        <authorList>
            <person name="Varghese N."/>
            <person name="Submissions S."/>
        </authorList>
    </citation>
    <scope>NUCLEOTIDE SEQUENCE [LARGE SCALE GENOMIC DNA]</scope>
    <source>
        <strain evidence="12">DSM 19729</strain>
    </source>
</reference>
<protein>
    <submittedName>
        <fullName evidence="11">Por secretion system C-terminal sorting domain-containing protein</fullName>
    </submittedName>
    <submittedName>
        <fullName evidence="10">Secreted protein (Por secretion system target)</fullName>
    </submittedName>
</protein>
<feature type="signal peptide" evidence="7">
    <location>
        <begin position="1"/>
        <end position="18"/>
    </location>
</feature>
<dbReference type="PRINTS" id="PR00723">
    <property type="entry name" value="SUBTILISIN"/>
</dbReference>
<dbReference type="InterPro" id="IPR050131">
    <property type="entry name" value="Peptidase_S8_subtilisin-like"/>
</dbReference>
<reference evidence="11" key="2">
    <citation type="submission" date="2016-11" db="EMBL/GenBank/DDBJ databases">
        <authorList>
            <person name="Jaros S."/>
            <person name="Januszkiewicz K."/>
            <person name="Wedrychowicz H."/>
        </authorList>
    </citation>
    <scope>NUCLEOTIDE SEQUENCE [LARGE SCALE GENOMIC DNA]</scope>
    <source>
        <strain evidence="11">DSM 19729</strain>
    </source>
</reference>